<dbReference type="AlphaFoldDB" id="X1PG60"/>
<protein>
    <submittedName>
        <fullName evidence="1">Uncharacterized protein</fullName>
    </submittedName>
</protein>
<comment type="caution">
    <text evidence="1">The sequence shown here is derived from an EMBL/GenBank/DDBJ whole genome shotgun (WGS) entry which is preliminary data.</text>
</comment>
<dbReference type="EMBL" id="BARV01040572">
    <property type="protein sequence ID" value="GAI55307.1"/>
    <property type="molecule type" value="Genomic_DNA"/>
</dbReference>
<organism evidence="1">
    <name type="scientific">marine sediment metagenome</name>
    <dbReference type="NCBI Taxonomy" id="412755"/>
    <lineage>
        <taxon>unclassified sequences</taxon>
        <taxon>metagenomes</taxon>
        <taxon>ecological metagenomes</taxon>
    </lineage>
</organism>
<name>X1PG60_9ZZZZ</name>
<gene>
    <name evidence="1" type="ORF">S06H3_61768</name>
</gene>
<reference evidence="1" key="1">
    <citation type="journal article" date="2014" name="Front. Microbiol.">
        <title>High frequency of phylogenetically diverse reductive dehalogenase-homologous genes in deep subseafloor sedimentary metagenomes.</title>
        <authorList>
            <person name="Kawai M."/>
            <person name="Futagami T."/>
            <person name="Toyoda A."/>
            <person name="Takaki Y."/>
            <person name="Nishi S."/>
            <person name="Hori S."/>
            <person name="Arai W."/>
            <person name="Tsubouchi T."/>
            <person name="Morono Y."/>
            <person name="Uchiyama I."/>
            <person name="Ito T."/>
            <person name="Fujiyama A."/>
            <person name="Inagaki F."/>
            <person name="Takami H."/>
        </authorList>
    </citation>
    <scope>NUCLEOTIDE SEQUENCE</scope>
    <source>
        <strain evidence="1">Expedition CK06-06</strain>
    </source>
</reference>
<feature type="non-terminal residue" evidence="1">
    <location>
        <position position="129"/>
    </location>
</feature>
<evidence type="ECO:0000313" key="1">
    <source>
        <dbReference type="EMBL" id="GAI55307.1"/>
    </source>
</evidence>
<sequence length="129" mass="14571">MATFDLSEIKTQAKKNFTEAWISTARLLPSGTKISLDRKGKPHPLRELIQKSREILLNLGFDEVENLTILPDTDVSKQYGPEARVILDRVFYLAELPRPEIGLSASKITQVKKIAAGVDIEELRSILRR</sequence>
<accession>X1PG60</accession>
<proteinExistence type="predicted"/>
<dbReference type="InterPro" id="IPR045864">
    <property type="entry name" value="aa-tRNA-synth_II/BPL/LPL"/>
</dbReference>
<dbReference type="Gene3D" id="3.30.930.10">
    <property type="entry name" value="Bira Bifunctional Protein, Domain 2"/>
    <property type="match status" value="1"/>
</dbReference>